<dbReference type="AlphaFoldDB" id="A0A814BJ66"/>
<evidence type="ECO:0000313" key="3">
    <source>
        <dbReference type="EMBL" id="CAF0927363.1"/>
    </source>
</evidence>
<feature type="region of interest" description="Disordered" evidence="1">
    <location>
        <begin position="649"/>
        <end position="682"/>
    </location>
</feature>
<dbReference type="EMBL" id="CAJNOR010000482">
    <property type="protein sequence ID" value="CAF0927363.1"/>
    <property type="molecule type" value="Genomic_DNA"/>
</dbReference>
<reference evidence="3" key="1">
    <citation type="submission" date="2021-02" db="EMBL/GenBank/DDBJ databases">
        <authorList>
            <person name="Nowell W R."/>
        </authorList>
    </citation>
    <scope>NUCLEOTIDE SEQUENCE</scope>
</reference>
<dbReference type="InterPro" id="IPR000477">
    <property type="entry name" value="RT_dom"/>
</dbReference>
<evidence type="ECO:0000313" key="4">
    <source>
        <dbReference type="Proteomes" id="UP000663828"/>
    </source>
</evidence>
<feature type="domain" description="Reverse transcriptase" evidence="2">
    <location>
        <begin position="315"/>
        <end position="565"/>
    </location>
</feature>
<proteinExistence type="predicted"/>
<protein>
    <recommendedName>
        <fullName evidence="2">Reverse transcriptase domain-containing protein</fullName>
    </recommendedName>
</protein>
<name>A0A814BJ66_ADIRI</name>
<dbReference type="Proteomes" id="UP000663828">
    <property type="component" value="Unassembled WGS sequence"/>
</dbReference>
<sequence length="758" mass="87796">MAKKQAEEYLAVLKKRLYIKRLPTSYNILDHSIDNIERMVQKMIAQFKYDLILLEISTNEHIARSHTNMIAYEKKKLTDSAGDQNPLPKSLVSILNAISTRQSNIIKRAELITKHKVSFFDEAPVKPSHIRLSTPIIEVTPFSSFNCIEFLANGPPFIPICQSHFSNVPIDIRIVKERETLVNSFKNGLHVNCVSASDQRANEFFAAIKDLFYQSYTKPLSPELFARARYEQKMIETIKHIRNKHNIIIQRSDKSKVFHLASAISYHDKSVAYMAKTQAYQEIENGINPCKDYFDRILALLKPLLKNKAINLNIWKQSMHPTIETIELPHLYFIPKPHKIGTPLRPIISMIRSPAKGISHFLDLVLRPIFQQATRQTSFINDIHFIRRLELYRNLGLLTPKTNFITFDVTDLYTMIPRNRALVALEQFLKRHAINGRINGMTIDTLIKLSVTVLETNSFVFEGKYYKQIRGGAMGSPFTMTLANISHNELYGRYIDDVFMTSNLSLDKINFMLDVVNNQDENIRITRSIGLNAQFLDVSVYNNQGQLKTTVFHKPSAAPYILPFLFDHPRHIHRSIIKAALLRAVRLCSHVQDFNQERLRIEITLLLNDYPPKFIAYHFKTFFQQNNVALLLEQLDDAIYQGFHQKQISLPTQHERERQQGQPTNSDRTKQSPNQTEQRREQWNSKEIRVHYIYSSGPMSEFKQRLKQLWKNHYVHPGSPLNNVALKIGTRSNKSLQHILVKNKPLKSMLIDINTTNT</sequence>
<evidence type="ECO:0000256" key="1">
    <source>
        <dbReference type="SAM" id="MobiDB-lite"/>
    </source>
</evidence>
<keyword evidence="4" id="KW-1185">Reference proteome</keyword>
<dbReference type="InterPro" id="IPR058912">
    <property type="entry name" value="HTH_animal"/>
</dbReference>
<evidence type="ECO:0000259" key="2">
    <source>
        <dbReference type="PROSITE" id="PS50878"/>
    </source>
</evidence>
<dbReference type="PROSITE" id="PS50878">
    <property type="entry name" value="RT_POL"/>
    <property type="match status" value="1"/>
</dbReference>
<organism evidence="3 4">
    <name type="scientific">Adineta ricciae</name>
    <name type="common">Rotifer</name>
    <dbReference type="NCBI Taxonomy" id="249248"/>
    <lineage>
        <taxon>Eukaryota</taxon>
        <taxon>Metazoa</taxon>
        <taxon>Spiralia</taxon>
        <taxon>Gnathifera</taxon>
        <taxon>Rotifera</taxon>
        <taxon>Eurotatoria</taxon>
        <taxon>Bdelloidea</taxon>
        <taxon>Adinetida</taxon>
        <taxon>Adinetidae</taxon>
        <taxon>Adineta</taxon>
    </lineage>
</organism>
<dbReference type="PANTHER" id="PTHR21301">
    <property type="entry name" value="REVERSE TRANSCRIPTASE"/>
    <property type="match status" value="1"/>
</dbReference>
<comment type="caution">
    <text evidence="3">The sequence shown here is derived from an EMBL/GenBank/DDBJ whole genome shotgun (WGS) entry which is preliminary data.</text>
</comment>
<feature type="compositionally biased region" description="Polar residues" evidence="1">
    <location>
        <begin position="660"/>
        <end position="676"/>
    </location>
</feature>
<dbReference type="PANTHER" id="PTHR21301:SF10">
    <property type="entry name" value="REVERSE TRANSCRIPTASE DOMAIN-CONTAINING PROTEIN"/>
    <property type="match status" value="1"/>
</dbReference>
<gene>
    <name evidence="3" type="ORF">XAT740_LOCUS9379</name>
</gene>
<accession>A0A814BJ66</accession>
<dbReference type="Pfam" id="PF26215">
    <property type="entry name" value="HTH_animal"/>
    <property type="match status" value="1"/>
</dbReference>